<dbReference type="InterPro" id="IPR003593">
    <property type="entry name" value="AAA+_ATPase"/>
</dbReference>
<protein>
    <recommendedName>
        <fullName evidence="6">FtsK gamma domain-containing protein</fullName>
    </recommendedName>
</protein>
<geneLocation type="plasmid" evidence="5">
    <name>pFP1</name>
</geneLocation>
<dbReference type="AlphaFoldDB" id="Q58IL9"/>
<sequence length="870" mass="94288">MTEIDERPAQSGHNPPNKVIDAAELVVSTQFGSTSMLQRKLRVSFAEATALMEALHRLNIVGPSEGSKARDVLVKTWDLPQLLEDLKANPPAPVRPADDGKVVTLAEYRAAEAPTAEIPAAPIPVVDFTKADPDVLVEEVYDQEADEEDQDEDEVLVVEDDDEEPAARRRRDDEDWEPNFRDRLRELPQVPATFRSKAAFTQAVRDLGNDAKHGAFHALTHSPKYAGREVKRAAKFYGRSTGNLARWVYAREHKLLVQQQWAAKQKNAALLLSTTKNLYKERTRRALKAGGLVLAAAVVTAIEFGAIWYFSPDWLRPFAWGPALATLTTLVGIGAVCERVYNKVTPVDADEDYEADRADDEPFPIADARSRAEAVDCVRRTLVSKGIDVGAVLQPHRHKWGWEVTVRQKSGTPAELVSKAPDMETPLGLGVDRLLVQPHKNLRSDSTLRLVMRNPFAGMGELEKVKPGSLSITEPLLIARRMDAKPFLLPALGSHVLVVGGPGSGKSMLLRAIGSRISDCYDAQLWEADPVGPGLDALGPAVARKARTMPQIEALLEDALKIAKARATNILAWGHGDNWRPSAKEPALVVMLDEYKSLSAYAKELVIEIFGVGRKSRVTVIIGSLYGTADAIGEAIAGAVAVRIMLPCRHKDIELVFGAGAGAQGWRPDRLHPLVEGEDPDDSDVGCCYIMGGGSKEPLIYRSYPLAPKEAYARGVARAKVGLPQLDRRSLKAAGVTAPELPKADDVPAPEETEAAEPEALALEDPALELLMDVLDGIDAVGAINRDGNGRGHLDTLATWLAAEYPDVYGDWDQARLSKELKAAGAKVHGSVRVGSEGPRSGVKGEEIAELIKEAQDAAEAAAEGESPES</sequence>
<dbReference type="InterPro" id="IPR027417">
    <property type="entry name" value="P-loop_NTPase"/>
</dbReference>
<dbReference type="SUPFAM" id="SSF46785">
    <property type="entry name" value="Winged helix' DNA-binding domain"/>
    <property type="match status" value="1"/>
</dbReference>
<dbReference type="PANTHER" id="PTHR22683:SF41">
    <property type="entry name" value="DNA TRANSLOCASE FTSK"/>
    <property type="match status" value="1"/>
</dbReference>
<dbReference type="InterPro" id="IPR050206">
    <property type="entry name" value="FtsK/SpoIIIE/SftA"/>
</dbReference>
<evidence type="ECO:0000256" key="1">
    <source>
        <dbReference type="ARBA" id="ARBA00023125"/>
    </source>
</evidence>
<dbReference type="PANTHER" id="PTHR22683">
    <property type="entry name" value="SPORULATION PROTEIN RELATED"/>
    <property type="match status" value="1"/>
</dbReference>
<evidence type="ECO:0000313" key="5">
    <source>
        <dbReference type="EMBL" id="AAX51364.1"/>
    </source>
</evidence>
<dbReference type="SUPFAM" id="SSF52540">
    <property type="entry name" value="P-loop containing nucleoside triphosphate hydrolases"/>
    <property type="match status" value="1"/>
</dbReference>
<evidence type="ECO:0000256" key="2">
    <source>
        <dbReference type="SAM" id="MobiDB-lite"/>
    </source>
</evidence>
<dbReference type="SMART" id="SM00382">
    <property type="entry name" value="AAA"/>
    <property type="match status" value="1"/>
</dbReference>
<feature type="region of interest" description="Disordered" evidence="2">
    <location>
        <begin position="733"/>
        <end position="755"/>
    </location>
</feature>
<evidence type="ECO:0008006" key="6">
    <source>
        <dbReference type="Google" id="ProtNLM"/>
    </source>
</evidence>
<keyword evidence="1" id="KW-0238">DNA-binding</keyword>
<dbReference type="EMBL" id="AY943953">
    <property type="protein sequence ID" value="AAX51364.1"/>
    <property type="molecule type" value="Genomic_DNA"/>
</dbReference>
<dbReference type="Pfam" id="PF09397">
    <property type="entry name" value="FtsK_gamma"/>
    <property type="match status" value="1"/>
</dbReference>
<feature type="domain" description="AAA+ ATPase" evidence="3">
    <location>
        <begin position="492"/>
        <end position="657"/>
    </location>
</feature>
<keyword evidence="5" id="KW-0614">Plasmid</keyword>
<name>Q58IL9_9ACTN</name>
<reference evidence="5" key="1">
    <citation type="journal article" date="2008" name="Appl. Environ. Microbiol.">
        <title>Characterization of replication and conjugation of Streptomyces circular plasmids pFP1 and pFP11 and their ability to propagate in linear mode with artificially attached telomeres.</title>
        <authorList>
            <person name="Zhang R."/>
            <person name="Zeng A."/>
            <person name="Fang P."/>
            <person name="Qin Z."/>
        </authorList>
    </citation>
    <scope>NUCLEOTIDE SEQUENCE</scope>
    <source>
        <strain evidence="5">FQ1</strain>
        <plasmid evidence="5">pFP1</plasmid>
    </source>
</reference>
<evidence type="ECO:0000259" key="3">
    <source>
        <dbReference type="SMART" id="SM00382"/>
    </source>
</evidence>
<dbReference type="SMART" id="SM00843">
    <property type="entry name" value="Ftsk_gamma"/>
    <property type="match status" value="1"/>
</dbReference>
<dbReference type="Gene3D" id="1.10.10.10">
    <property type="entry name" value="Winged helix-like DNA-binding domain superfamily/Winged helix DNA-binding domain"/>
    <property type="match status" value="1"/>
</dbReference>
<dbReference type="Gene3D" id="3.40.50.300">
    <property type="entry name" value="P-loop containing nucleotide triphosphate hydrolases"/>
    <property type="match status" value="1"/>
</dbReference>
<accession>Q58IL9</accession>
<dbReference type="GO" id="GO:0003677">
    <property type="term" value="F:DNA binding"/>
    <property type="evidence" value="ECO:0007669"/>
    <property type="project" value="UniProtKB-KW"/>
</dbReference>
<organism evidence="5">
    <name type="scientific">Streptomyces sp. FQ1</name>
    <dbReference type="NCBI Taxonomy" id="319426"/>
    <lineage>
        <taxon>Bacteria</taxon>
        <taxon>Bacillati</taxon>
        <taxon>Actinomycetota</taxon>
        <taxon>Actinomycetes</taxon>
        <taxon>Kitasatosporales</taxon>
        <taxon>Streptomycetaceae</taxon>
        <taxon>Streptomyces</taxon>
    </lineage>
</organism>
<feature type="region of interest" description="Disordered" evidence="2">
    <location>
        <begin position="142"/>
        <end position="174"/>
    </location>
</feature>
<dbReference type="InterPro" id="IPR018541">
    <property type="entry name" value="Ftsk_gamma"/>
</dbReference>
<proteinExistence type="predicted"/>
<feature type="compositionally biased region" description="Acidic residues" evidence="2">
    <location>
        <begin position="142"/>
        <end position="164"/>
    </location>
</feature>
<feature type="domain" description="FtsK gamma" evidence="4">
    <location>
        <begin position="10"/>
        <end position="77"/>
    </location>
</feature>
<dbReference type="RefSeq" id="WP_011265259.1">
    <property type="nucleotide sequence ID" value="NC_006912.1"/>
</dbReference>
<evidence type="ECO:0000259" key="4">
    <source>
        <dbReference type="SMART" id="SM00843"/>
    </source>
</evidence>
<feature type="compositionally biased region" description="Basic and acidic residues" evidence="2">
    <location>
        <begin position="165"/>
        <end position="174"/>
    </location>
</feature>
<dbReference type="InterPro" id="IPR036390">
    <property type="entry name" value="WH_DNA-bd_sf"/>
</dbReference>
<dbReference type="InterPro" id="IPR036388">
    <property type="entry name" value="WH-like_DNA-bd_sf"/>
</dbReference>
<gene>
    <name evidence="5" type="ORF">pFP1.23</name>
</gene>